<keyword evidence="6" id="KW-0663">Pyridoxal phosphate</keyword>
<evidence type="ECO:0000256" key="3">
    <source>
        <dbReference type="ARBA" id="ARBA00011738"/>
    </source>
</evidence>
<dbReference type="InterPro" id="IPR015424">
    <property type="entry name" value="PyrdxlP-dep_Trfase"/>
</dbReference>
<evidence type="ECO:0000313" key="8">
    <source>
        <dbReference type="EMBL" id="MBD3664851.1"/>
    </source>
</evidence>
<protein>
    <submittedName>
        <fullName evidence="8">Aspartate/tyrosine/aromatic aminotransferase</fullName>
    </submittedName>
</protein>
<dbReference type="InterPro" id="IPR000796">
    <property type="entry name" value="Asp_trans"/>
</dbReference>
<name>A0A927D5P2_9RHOB</name>
<dbReference type="AlphaFoldDB" id="A0A927D5P2"/>
<evidence type="ECO:0000256" key="4">
    <source>
        <dbReference type="ARBA" id="ARBA00022576"/>
    </source>
</evidence>
<keyword evidence="4 8" id="KW-0032">Aminotransferase</keyword>
<dbReference type="InterPro" id="IPR015421">
    <property type="entry name" value="PyrdxlP-dep_Trfase_major"/>
</dbReference>
<evidence type="ECO:0000313" key="9">
    <source>
        <dbReference type="Proteomes" id="UP000635142"/>
    </source>
</evidence>
<dbReference type="Gene3D" id="3.40.640.10">
    <property type="entry name" value="Type I PLP-dependent aspartate aminotransferase-like (Major domain)"/>
    <property type="match status" value="1"/>
</dbReference>
<comment type="similarity">
    <text evidence="2">Belongs to the class-I pyridoxal-phosphate-dependent aminotransferase family.</text>
</comment>
<dbReference type="Gene3D" id="3.90.1150.10">
    <property type="entry name" value="Aspartate Aminotransferase, domain 1"/>
    <property type="match status" value="1"/>
</dbReference>
<gene>
    <name evidence="8" type="ORF">H9Q16_13030</name>
</gene>
<comment type="cofactor">
    <cofactor evidence="1">
        <name>pyridoxal 5'-phosphate</name>
        <dbReference type="ChEBI" id="CHEBI:597326"/>
    </cofactor>
</comment>
<dbReference type="Pfam" id="PF00155">
    <property type="entry name" value="Aminotran_1_2"/>
    <property type="match status" value="1"/>
</dbReference>
<dbReference type="GO" id="GO:0042802">
    <property type="term" value="F:identical protein binding"/>
    <property type="evidence" value="ECO:0007669"/>
    <property type="project" value="TreeGrafter"/>
</dbReference>
<dbReference type="GO" id="GO:0005829">
    <property type="term" value="C:cytosol"/>
    <property type="evidence" value="ECO:0007669"/>
    <property type="project" value="TreeGrafter"/>
</dbReference>
<dbReference type="GO" id="GO:0033585">
    <property type="term" value="P:L-phenylalanine biosynthetic process from chorismate via phenylpyruvate"/>
    <property type="evidence" value="ECO:0007669"/>
    <property type="project" value="TreeGrafter"/>
</dbReference>
<evidence type="ECO:0000259" key="7">
    <source>
        <dbReference type="Pfam" id="PF00155"/>
    </source>
</evidence>
<dbReference type="EMBL" id="JACTAG010000002">
    <property type="protein sequence ID" value="MBD3664851.1"/>
    <property type="molecule type" value="Genomic_DNA"/>
</dbReference>
<keyword evidence="9" id="KW-1185">Reference proteome</keyword>
<feature type="domain" description="Aminotransferase class I/classII large" evidence="7">
    <location>
        <begin position="27"/>
        <end position="389"/>
    </location>
</feature>
<evidence type="ECO:0000256" key="2">
    <source>
        <dbReference type="ARBA" id="ARBA00007441"/>
    </source>
</evidence>
<evidence type="ECO:0000256" key="5">
    <source>
        <dbReference type="ARBA" id="ARBA00022679"/>
    </source>
</evidence>
<reference evidence="8" key="1">
    <citation type="submission" date="2020-08" db="EMBL/GenBank/DDBJ databases">
        <title>Sulfitobacter aestuariivivens sp. nov., isolated from a tidal flat.</title>
        <authorList>
            <person name="Park S."/>
            <person name="Yoon J.-H."/>
        </authorList>
    </citation>
    <scope>NUCLEOTIDE SEQUENCE</scope>
    <source>
        <strain evidence="8">TSTF-M16</strain>
    </source>
</reference>
<dbReference type="PANTHER" id="PTHR11879:SF22">
    <property type="entry name" value="ASPARTATE AMINOTRANSFERASE, MITOCHONDRIAL"/>
    <property type="match status" value="1"/>
</dbReference>
<dbReference type="GO" id="GO:0030170">
    <property type="term" value="F:pyridoxal phosphate binding"/>
    <property type="evidence" value="ECO:0007669"/>
    <property type="project" value="InterPro"/>
</dbReference>
<dbReference type="InterPro" id="IPR004839">
    <property type="entry name" value="Aminotransferase_I/II_large"/>
</dbReference>
<dbReference type="Proteomes" id="UP000635142">
    <property type="component" value="Unassembled WGS sequence"/>
</dbReference>
<evidence type="ECO:0000256" key="6">
    <source>
        <dbReference type="ARBA" id="ARBA00022898"/>
    </source>
</evidence>
<dbReference type="InterPro" id="IPR015422">
    <property type="entry name" value="PyrdxlP-dep_Trfase_small"/>
</dbReference>
<sequence length="394" mass="43014">MFENLKAQPADKILALMQAFKDDPRETKIDLGVGVYKDATGLTPVMRAIKAAEHQLWEEQDTKVYTGLTGDPAFARAMVDLVLDDAVPHDTIAAAATPGGTGAVRQAFELIRMARPDARVFVSDPTWPNHLTILKYLGIEMVPYRYFDDETRGVDFDGMIADLKTAHQGDVVLLHGCCHNPTGANLNATQWDEVIKVLQDTGATPMIDIAYQGFGDGLQEDAAATRKVAASVPECLIAASCSKNFGIYRERTGLLMAIAADAGAHKLNQDTLAFLNRQNFSFPPDHGARLVTMILGNDALRSDWMAELEDVRTSMLGLRKQLAGELQRLSGSDRFGFLAQHRGMFSRLGTTPDKVEALREEHGIYMVGDSRMNIAGLNTQTVPILAKAIIDVGV</sequence>
<dbReference type="PANTHER" id="PTHR11879">
    <property type="entry name" value="ASPARTATE AMINOTRANSFERASE"/>
    <property type="match status" value="1"/>
</dbReference>
<organism evidence="8 9">
    <name type="scientific">Sulfitobacter aestuariivivens</name>
    <dbReference type="NCBI Taxonomy" id="2766981"/>
    <lineage>
        <taxon>Bacteria</taxon>
        <taxon>Pseudomonadati</taxon>
        <taxon>Pseudomonadota</taxon>
        <taxon>Alphaproteobacteria</taxon>
        <taxon>Rhodobacterales</taxon>
        <taxon>Roseobacteraceae</taxon>
        <taxon>Sulfitobacter</taxon>
    </lineage>
</organism>
<keyword evidence="5" id="KW-0808">Transferase</keyword>
<comment type="subunit">
    <text evidence="3">Homodimer.</text>
</comment>
<accession>A0A927D5P2</accession>
<dbReference type="GO" id="GO:0004069">
    <property type="term" value="F:L-aspartate:2-oxoglutarate aminotransferase activity"/>
    <property type="evidence" value="ECO:0007669"/>
    <property type="project" value="TreeGrafter"/>
</dbReference>
<evidence type="ECO:0000256" key="1">
    <source>
        <dbReference type="ARBA" id="ARBA00001933"/>
    </source>
</evidence>
<proteinExistence type="inferred from homology"/>
<dbReference type="PRINTS" id="PR00799">
    <property type="entry name" value="TRANSAMINASE"/>
</dbReference>
<comment type="caution">
    <text evidence="8">The sequence shown here is derived from an EMBL/GenBank/DDBJ whole genome shotgun (WGS) entry which is preliminary data.</text>
</comment>
<dbReference type="CDD" id="cd00609">
    <property type="entry name" value="AAT_like"/>
    <property type="match status" value="1"/>
</dbReference>
<dbReference type="NCBIfam" id="NF006719">
    <property type="entry name" value="PRK09257.1"/>
    <property type="match status" value="1"/>
</dbReference>
<dbReference type="SUPFAM" id="SSF53383">
    <property type="entry name" value="PLP-dependent transferases"/>
    <property type="match status" value="1"/>
</dbReference>
<dbReference type="RefSeq" id="WP_191075862.1">
    <property type="nucleotide sequence ID" value="NZ_JACTAG010000002.1"/>
</dbReference>
<dbReference type="GO" id="GO:0004838">
    <property type="term" value="F:L-tyrosine-2-oxoglutarate transaminase activity"/>
    <property type="evidence" value="ECO:0007669"/>
    <property type="project" value="TreeGrafter"/>
</dbReference>